<name>A0A9P8LMG6_9EUKA</name>
<proteinExistence type="predicted"/>
<dbReference type="EMBL" id="AUWU02000007">
    <property type="protein sequence ID" value="KAH0570612.1"/>
    <property type="molecule type" value="Genomic_DNA"/>
</dbReference>
<gene>
    <name evidence="2" type="ORF">SS50377_26896</name>
</gene>
<dbReference type="RefSeq" id="XP_067761385.1">
    <property type="nucleotide sequence ID" value="XM_067910698.1"/>
</dbReference>
<comment type="caution">
    <text evidence="2">The sequence shown here is derived from an EMBL/GenBank/DDBJ whole genome shotgun (WGS) entry which is preliminary data.</text>
</comment>
<accession>A0A9P8LMG6</accession>
<sequence>MLDNYNYLPKTISFIACDSLVADFVEIAPCLGRDSTILRVPGGGDRLLPAGSPARKILHHASVCLFVLCRAALPRHWTYNRGCIESVPARQNIRARGLARGSPLSGTVGRWDPAQRHPALQSRTGIPDWRTGRSERPCHSGPRAALAFSTRQERRSDKELYQGAIQQGRQQQPFSAIMPFMPLNTVKDDNYFLAFMEVMFSFDIVVQSKAHAAKLYLEARERKVIQNTDRFMKRVAEVYSELLGTKPINYKQAAQYFQKTFKRHAANFDPAKLM</sequence>
<evidence type="ECO:0000256" key="1">
    <source>
        <dbReference type="SAM" id="MobiDB-lite"/>
    </source>
</evidence>
<feature type="region of interest" description="Disordered" evidence="1">
    <location>
        <begin position="100"/>
        <end position="154"/>
    </location>
</feature>
<dbReference type="KEGG" id="ssao:94300919"/>
<evidence type="ECO:0000313" key="2">
    <source>
        <dbReference type="EMBL" id="KAH0570612.1"/>
    </source>
</evidence>
<keyword evidence="3" id="KW-1185">Reference proteome</keyword>
<dbReference type="AlphaFoldDB" id="A0A9P8LMG6"/>
<evidence type="ECO:0000313" key="3">
    <source>
        <dbReference type="Proteomes" id="UP000018208"/>
    </source>
</evidence>
<dbReference type="GeneID" id="94300919"/>
<reference evidence="2 3" key="1">
    <citation type="journal article" date="2014" name="PLoS Genet.">
        <title>The Genome of Spironucleus salmonicida Highlights a Fish Pathogen Adapted to Fluctuating Environments.</title>
        <authorList>
            <person name="Xu F."/>
            <person name="Jerlstrom-Hultqvist J."/>
            <person name="Einarsson E."/>
            <person name="Astvaldsson A."/>
            <person name="Svard S.G."/>
            <person name="Andersson J.O."/>
        </authorList>
    </citation>
    <scope>NUCLEOTIDE SEQUENCE [LARGE SCALE GENOMIC DNA]</scope>
    <source>
        <strain evidence="2 3">ATCC 50377</strain>
    </source>
</reference>
<organism evidence="2 3">
    <name type="scientific">Spironucleus salmonicida</name>
    <dbReference type="NCBI Taxonomy" id="348837"/>
    <lineage>
        <taxon>Eukaryota</taxon>
        <taxon>Metamonada</taxon>
        <taxon>Diplomonadida</taxon>
        <taxon>Hexamitidae</taxon>
        <taxon>Hexamitinae</taxon>
        <taxon>Spironucleus</taxon>
    </lineage>
</organism>
<protein>
    <submittedName>
        <fullName evidence="2">Uncharacterized protein</fullName>
    </submittedName>
</protein>
<dbReference type="Proteomes" id="UP000018208">
    <property type="component" value="Unassembled WGS sequence"/>
</dbReference>